<proteinExistence type="predicted"/>
<accession>J9D290</accession>
<comment type="caution">
    <text evidence="1">The sequence shown here is derived from an EMBL/GenBank/DDBJ whole genome shotgun (WGS) entry which is preliminary data.</text>
</comment>
<dbReference type="AlphaFoldDB" id="J9D290"/>
<feature type="non-terminal residue" evidence="1">
    <location>
        <position position="64"/>
    </location>
</feature>
<sequence length="64" mass="7657">MQELEQLNTNGKIDLYYADESHVCTEGYVPYGWQFRNENVYIPSQRAQRINIFGMIDRNNRYHG</sequence>
<organism evidence="1">
    <name type="scientific">gut metagenome</name>
    <dbReference type="NCBI Taxonomy" id="749906"/>
    <lineage>
        <taxon>unclassified sequences</taxon>
        <taxon>metagenomes</taxon>
        <taxon>organismal metagenomes</taxon>
    </lineage>
</organism>
<reference evidence="1" key="1">
    <citation type="journal article" date="2012" name="PLoS ONE">
        <title>Gene sets for utilization of primary and secondary nutrition supplies in the distal gut of endangered iberian lynx.</title>
        <authorList>
            <person name="Alcaide M."/>
            <person name="Messina E."/>
            <person name="Richter M."/>
            <person name="Bargiela R."/>
            <person name="Peplies J."/>
            <person name="Huws S.A."/>
            <person name="Newbold C.J."/>
            <person name="Golyshin P.N."/>
            <person name="Simon M.A."/>
            <person name="Lopez G."/>
            <person name="Yakimov M.M."/>
            <person name="Ferrer M."/>
        </authorList>
    </citation>
    <scope>NUCLEOTIDE SEQUENCE</scope>
</reference>
<gene>
    <name evidence="1" type="ORF">EVA_05168</name>
</gene>
<dbReference type="EMBL" id="AMCI01001079">
    <property type="protein sequence ID" value="EJX06726.1"/>
    <property type="molecule type" value="Genomic_DNA"/>
</dbReference>
<protein>
    <submittedName>
        <fullName evidence="1">Transposase</fullName>
    </submittedName>
</protein>
<name>J9D290_9ZZZZ</name>
<evidence type="ECO:0000313" key="1">
    <source>
        <dbReference type="EMBL" id="EJX06726.1"/>
    </source>
</evidence>